<evidence type="ECO:0000313" key="2">
    <source>
        <dbReference type="EMBL" id="KKK69447.1"/>
    </source>
</evidence>
<gene>
    <name evidence="2" type="ORF">LCGC14_2933930</name>
</gene>
<evidence type="ECO:0000256" key="1">
    <source>
        <dbReference type="SAM" id="MobiDB-lite"/>
    </source>
</evidence>
<dbReference type="EMBL" id="LAZR01058646">
    <property type="protein sequence ID" value="KKK69447.1"/>
    <property type="molecule type" value="Genomic_DNA"/>
</dbReference>
<name>A0A0F8XJZ5_9ZZZZ</name>
<feature type="region of interest" description="Disordered" evidence="1">
    <location>
        <begin position="88"/>
        <end position="118"/>
    </location>
</feature>
<feature type="compositionally biased region" description="Low complexity" evidence="1">
    <location>
        <begin position="88"/>
        <end position="109"/>
    </location>
</feature>
<protein>
    <submittedName>
        <fullName evidence="2">Uncharacterized protein</fullName>
    </submittedName>
</protein>
<reference evidence="2" key="1">
    <citation type="journal article" date="2015" name="Nature">
        <title>Complex archaea that bridge the gap between prokaryotes and eukaryotes.</title>
        <authorList>
            <person name="Spang A."/>
            <person name="Saw J.H."/>
            <person name="Jorgensen S.L."/>
            <person name="Zaremba-Niedzwiedzka K."/>
            <person name="Martijn J."/>
            <person name="Lind A.E."/>
            <person name="van Eijk R."/>
            <person name="Schleper C."/>
            <person name="Guy L."/>
            <person name="Ettema T.J."/>
        </authorList>
    </citation>
    <scope>NUCLEOTIDE SEQUENCE</scope>
</reference>
<comment type="caution">
    <text evidence="2">The sequence shown here is derived from an EMBL/GenBank/DDBJ whole genome shotgun (WGS) entry which is preliminary data.</text>
</comment>
<accession>A0A0F8XJZ5</accession>
<dbReference type="AlphaFoldDB" id="A0A0F8XJZ5"/>
<organism evidence="2">
    <name type="scientific">marine sediment metagenome</name>
    <dbReference type="NCBI Taxonomy" id="412755"/>
    <lineage>
        <taxon>unclassified sequences</taxon>
        <taxon>metagenomes</taxon>
        <taxon>ecological metagenomes</taxon>
    </lineage>
</organism>
<proteinExistence type="predicted"/>
<sequence>MVVQRWGTYRYTQHKGVTFAGGEGGKVMKVDLSALAKGAKVHRARLVFTAGKGYEVAVGGKDLKLVEPYCLWFDATEAVRAWVANGKAAAPAASSRRTPTWRSPTRVSRAPQRTRRSR</sequence>